<evidence type="ECO:0000313" key="4">
    <source>
        <dbReference type="Proteomes" id="UP000591626"/>
    </source>
</evidence>
<protein>
    <submittedName>
        <fullName evidence="2">Uncharacterized protein</fullName>
    </submittedName>
</protein>
<name>A0AAP7CCS7_9CORY</name>
<evidence type="ECO:0000256" key="1">
    <source>
        <dbReference type="SAM" id="Phobius"/>
    </source>
</evidence>
<dbReference type="RefSeq" id="WP_143028471.1">
    <property type="nucleotide sequence ID" value="NZ_CP047198.1"/>
</dbReference>
<evidence type="ECO:0000313" key="2">
    <source>
        <dbReference type="EMBL" id="NJJ04336.1"/>
    </source>
</evidence>
<feature type="transmembrane region" description="Helical" evidence="1">
    <location>
        <begin position="20"/>
        <end position="40"/>
    </location>
</feature>
<sequence length="105" mass="11258">MTKANGSTVVKTPMGLPVPLLLYAASIATLIAAGSAASMYKLSYPWWVWIVEALILFPIVYRISRNSAKGNDSGDYVIVTESRVIAFATISAIVIALLIIMIAVL</sequence>
<evidence type="ECO:0000313" key="3">
    <source>
        <dbReference type="EMBL" id="QXB18189.1"/>
    </source>
</evidence>
<feature type="transmembrane region" description="Helical" evidence="1">
    <location>
        <begin position="46"/>
        <end position="63"/>
    </location>
</feature>
<reference evidence="3 5" key="2">
    <citation type="submission" date="2021-06" db="EMBL/GenBank/DDBJ databases">
        <title>FDA dAtabase for Regulatory Grade micrObial Sequences (FDA-ARGOS): Supporting development and validation of Infectious Disease Dx tests.</title>
        <authorList>
            <person name="Sproer C."/>
            <person name="Gronow S."/>
            <person name="Severitt S."/>
            <person name="Schroder I."/>
            <person name="Tallon L."/>
            <person name="Sadzewicz L."/>
            <person name="Zhao X."/>
            <person name="Boylan J."/>
            <person name="Ott S."/>
            <person name="Bowen H."/>
            <person name="Vavikolanu K."/>
            <person name="Mehta A."/>
            <person name="Aluvathingal J."/>
            <person name="Nadendla S."/>
            <person name="Lowell S."/>
            <person name="Myers T."/>
            <person name="Yan Y."/>
        </authorList>
    </citation>
    <scope>NUCLEOTIDE SEQUENCE [LARGE SCALE GENOMIC DNA]</scope>
    <source>
        <strain evidence="3 5">FDAARGOS 1425</strain>
    </source>
</reference>
<evidence type="ECO:0000313" key="5">
    <source>
        <dbReference type="Proteomes" id="UP000683520"/>
    </source>
</evidence>
<proteinExistence type="predicted"/>
<feature type="transmembrane region" description="Helical" evidence="1">
    <location>
        <begin position="84"/>
        <end position="104"/>
    </location>
</feature>
<dbReference type="EMBL" id="JAAUVV010000015">
    <property type="protein sequence ID" value="NJJ04336.1"/>
    <property type="molecule type" value="Genomic_DNA"/>
</dbReference>
<gene>
    <name evidence="2" type="ORF">HC138_08250</name>
    <name evidence="3" type="ORF">I6L55_09965</name>
</gene>
<organism evidence="2 4">
    <name type="scientific">Corynebacterium coyleae</name>
    <dbReference type="NCBI Taxonomy" id="53374"/>
    <lineage>
        <taxon>Bacteria</taxon>
        <taxon>Bacillati</taxon>
        <taxon>Actinomycetota</taxon>
        <taxon>Actinomycetes</taxon>
        <taxon>Mycobacteriales</taxon>
        <taxon>Corynebacteriaceae</taxon>
        <taxon>Corynebacterium</taxon>
    </lineage>
</organism>
<dbReference type="Proteomes" id="UP000591626">
    <property type="component" value="Unassembled WGS sequence"/>
</dbReference>
<dbReference type="EMBL" id="CP077302">
    <property type="protein sequence ID" value="QXB18189.1"/>
    <property type="molecule type" value="Genomic_DNA"/>
</dbReference>
<dbReference type="AlphaFoldDB" id="A0AAP7CCS7"/>
<keyword evidence="1" id="KW-0472">Membrane</keyword>
<keyword evidence="1" id="KW-0812">Transmembrane</keyword>
<accession>A0AAP7CCS7</accession>
<dbReference type="Proteomes" id="UP000683520">
    <property type="component" value="Chromosome"/>
</dbReference>
<keyword evidence="1" id="KW-1133">Transmembrane helix</keyword>
<dbReference type="GeneID" id="92750508"/>
<keyword evidence="5" id="KW-1185">Reference proteome</keyword>
<reference evidence="2 4" key="1">
    <citation type="submission" date="2020-03" db="EMBL/GenBank/DDBJ databases">
        <title>Draft genome sequences of bacterial isolates from the female urobiome.</title>
        <authorList>
            <person name="Miller-Ensminger T."/>
            <person name="Wolfe A.J."/>
            <person name="Putonti C."/>
        </authorList>
    </citation>
    <scope>NUCLEOTIDE SEQUENCE [LARGE SCALE GENOMIC DNA]</scope>
    <source>
        <strain evidence="2 4">UMB8490</strain>
    </source>
</reference>